<evidence type="ECO:0000256" key="5">
    <source>
        <dbReference type="SAM" id="MobiDB-lite"/>
    </source>
</evidence>
<evidence type="ECO:0000256" key="1">
    <source>
        <dbReference type="ARBA" id="ARBA00022517"/>
    </source>
</evidence>
<dbReference type="SMART" id="SM00320">
    <property type="entry name" value="WD40"/>
    <property type="match status" value="5"/>
</dbReference>
<name>A0A6B2L522_9EUKA</name>
<feature type="compositionally biased region" description="Low complexity" evidence="5">
    <location>
        <begin position="301"/>
        <end position="315"/>
    </location>
</feature>
<reference evidence="6" key="1">
    <citation type="journal article" date="2020" name="J. Eukaryot. Microbiol.">
        <title>De novo Sequencing, Assembly and Annotation of the Transcriptome for the Free-Living Testate Amoeba Arcella intermedia.</title>
        <authorList>
            <person name="Ribeiro G.M."/>
            <person name="Porfirio-Sousa A.L."/>
            <person name="Maurer-Alcala X.X."/>
            <person name="Katz L.A."/>
            <person name="Lahr D.J.G."/>
        </authorList>
    </citation>
    <scope>NUCLEOTIDE SEQUENCE</scope>
</reference>
<evidence type="ECO:0000313" key="6">
    <source>
        <dbReference type="EMBL" id="NDV32040.1"/>
    </source>
</evidence>
<dbReference type="InterPro" id="IPR051959">
    <property type="entry name" value="PAK1-Kinase_Regulator"/>
</dbReference>
<dbReference type="PROSITE" id="PS50294">
    <property type="entry name" value="WD_REPEATS_REGION"/>
    <property type="match status" value="1"/>
</dbReference>
<feature type="compositionally biased region" description="Polar residues" evidence="5">
    <location>
        <begin position="284"/>
        <end position="295"/>
    </location>
</feature>
<dbReference type="SUPFAM" id="SSF50978">
    <property type="entry name" value="WD40 repeat-like"/>
    <property type="match status" value="1"/>
</dbReference>
<keyword evidence="3" id="KW-0677">Repeat</keyword>
<dbReference type="Gene3D" id="2.130.10.10">
    <property type="entry name" value="YVTN repeat-like/Quinoprotein amine dehydrogenase"/>
    <property type="match status" value="2"/>
</dbReference>
<feature type="compositionally biased region" description="Basic residues" evidence="5">
    <location>
        <begin position="319"/>
        <end position="328"/>
    </location>
</feature>
<dbReference type="GO" id="GO:0042254">
    <property type="term" value="P:ribosome biogenesis"/>
    <property type="evidence" value="ECO:0007669"/>
    <property type="project" value="UniProtKB-KW"/>
</dbReference>
<dbReference type="InterPro" id="IPR001680">
    <property type="entry name" value="WD40_rpt"/>
</dbReference>
<evidence type="ECO:0000256" key="4">
    <source>
        <dbReference type="PROSITE-ProRule" id="PRU00221"/>
    </source>
</evidence>
<dbReference type="PRINTS" id="PR00320">
    <property type="entry name" value="GPROTEINBRPT"/>
</dbReference>
<dbReference type="InterPro" id="IPR036322">
    <property type="entry name" value="WD40_repeat_dom_sf"/>
</dbReference>
<feature type="compositionally biased region" description="Low complexity" evidence="5">
    <location>
        <begin position="337"/>
        <end position="384"/>
    </location>
</feature>
<dbReference type="PANTHER" id="PTHR44675:SF1">
    <property type="entry name" value="P21-ACTIVATED PROTEIN KINASE-INTERACTING PROTEIN 1"/>
    <property type="match status" value="1"/>
</dbReference>
<evidence type="ECO:0000256" key="2">
    <source>
        <dbReference type="ARBA" id="ARBA00022574"/>
    </source>
</evidence>
<evidence type="ECO:0000256" key="3">
    <source>
        <dbReference type="ARBA" id="ARBA00022737"/>
    </source>
</evidence>
<keyword evidence="2 4" id="KW-0853">WD repeat</keyword>
<dbReference type="PROSITE" id="PS00678">
    <property type="entry name" value="WD_REPEATS_1"/>
    <property type="match status" value="3"/>
</dbReference>
<sequence length="393" mass="43945">MEMKLKFLNGAHLGCIKAIAASGNWFATGGTDEAIKLFDLVKNREVGSLFLHQDEITCLGFHNDDHLLSGDKTGKLCIWRAKDWQLVRELKGHNDGINSISVHPSGKLALTCSRDRTMRVWNLSNARAAYSQQLSYEAELVCWSMSGDFYAISSRHKVYVYDTKSGDLIYSYTQPKYDAIHSIAFVKEDEIASGGEDRKITVWNTKTGSIKATLEGFGNRVKGLAISPKQNYPATDYQNFLISISSDHTVKVWDLDKPKFPVVQTTVDARLTCIAIGTPHLHKAQTQTEEVNSPTVEEVKQPQAQPQSQPQAQPQSQPPKKKNKKKRNSDKVEKDPQTTQTQAQPQAQAQPQVQTQPQVQAQPQPQPQSQPQTQAPAPAQQQTKTKNKRQKKK</sequence>
<dbReference type="InterPro" id="IPR019775">
    <property type="entry name" value="WD40_repeat_CS"/>
</dbReference>
<keyword evidence="1" id="KW-0690">Ribosome biogenesis</keyword>
<accession>A0A6B2L522</accession>
<dbReference type="InterPro" id="IPR015943">
    <property type="entry name" value="WD40/YVTN_repeat-like_dom_sf"/>
</dbReference>
<protein>
    <submittedName>
        <fullName evidence="6">Uncharacterized protein</fullName>
    </submittedName>
</protein>
<feature type="region of interest" description="Disordered" evidence="5">
    <location>
        <begin position="282"/>
        <end position="393"/>
    </location>
</feature>
<dbReference type="CDD" id="cd00200">
    <property type="entry name" value="WD40"/>
    <property type="match status" value="1"/>
</dbReference>
<organism evidence="6">
    <name type="scientific">Arcella intermedia</name>
    <dbReference type="NCBI Taxonomy" id="1963864"/>
    <lineage>
        <taxon>Eukaryota</taxon>
        <taxon>Amoebozoa</taxon>
        <taxon>Tubulinea</taxon>
        <taxon>Elardia</taxon>
        <taxon>Arcellinida</taxon>
        <taxon>Sphaerothecina</taxon>
        <taxon>Arcellidae</taxon>
        <taxon>Arcella</taxon>
    </lineage>
</organism>
<feature type="repeat" description="WD" evidence="4">
    <location>
        <begin position="90"/>
        <end position="131"/>
    </location>
</feature>
<dbReference type="InterPro" id="IPR020472">
    <property type="entry name" value="WD40_PAC1"/>
</dbReference>
<feature type="repeat" description="WD" evidence="4">
    <location>
        <begin position="173"/>
        <end position="213"/>
    </location>
</feature>
<proteinExistence type="predicted"/>
<dbReference type="AlphaFoldDB" id="A0A6B2L522"/>
<dbReference type="PANTHER" id="PTHR44675">
    <property type="entry name" value="PAK1 INTERACTING PROTEIN 1"/>
    <property type="match status" value="1"/>
</dbReference>
<dbReference type="EMBL" id="GIBP01003071">
    <property type="protein sequence ID" value="NDV32040.1"/>
    <property type="molecule type" value="Transcribed_RNA"/>
</dbReference>
<dbReference type="PROSITE" id="PS50082">
    <property type="entry name" value="WD_REPEATS_2"/>
    <property type="match status" value="2"/>
</dbReference>
<dbReference type="Pfam" id="PF00400">
    <property type="entry name" value="WD40"/>
    <property type="match status" value="5"/>
</dbReference>